<protein>
    <submittedName>
        <fullName evidence="8">PTS glucose transporter subunit IIA</fullName>
    </submittedName>
</protein>
<comment type="subcellular location">
    <subcellularLocation>
        <location evidence="1">Cytoplasm</location>
    </subcellularLocation>
</comment>
<keyword evidence="9" id="KW-1185">Reference proteome</keyword>
<evidence type="ECO:0000256" key="5">
    <source>
        <dbReference type="ARBA" id="ARBA00022683"/>
    </source>
</evidence>
<evidence type="ECO:0000256" key="6">
    <source>
        <dbReference type="ARBA" id="ARBA00022777"/>
    </source>
</evidence>
<keyword evidence="2" id="KW-0813">Transport</keyword>
<comment type="caution">
    <text evidence="8">The sequence shown here is derived from an EMBL/GenBank/DDBJ whole genome shotgun (WGS) entry which is preliminary data.</text>
</comment>
<dbReference type="RefSeq" id="WP_343838111.1">
    <property type="nucleotide sequence ID" value="NZ_BAAADO010000002.1"/>
</dbReference>
<keyword evidence="5" id="KW-0598">Phosphotransferase system</keyword>
<dbReference type="Proteomes" id="UP001500880">
    <property type="component" value="Unassembled WGS sequence"/>
</dbReference>
<keyword evidence="6" id="KW-0418">Kinase</keyword>
<sequence>MFKKIFGKRDDKLVNLMSPISGKIISIEDVPDEMFSQKMMGDGLAIEPSEGIVAAPIVGEIVQFFPTKHAVGIRSDNGLEILIHIGLETVSMKGEGFESFVEQGDRVEAGQKLVTFDLDAVKEKADSIISPIIITNSDMVDSLTKTKDTHATQGDTVLLNVKIK</sequence>
<dbReference type="InterPro" id="IPR001127">
    <property type="entry name" value="PTS_EIIA_1_perm"/>
</dbReference>
<keyword evidence="4" id="KW-0808">Transferase</keyword>
<dbReference type="EMBL" id="BAAADO010000002">
    <property type="protein sequence ID" value="GAA0485943.1"/>
    <property type="molecule type" value="Genomic_DNA"/>
</dbReference>
<gene>
    <name evidence="8" type="ORF">GCM10008986_09100</name>
</gene>
<evidence type="ECO:0000256" key="1">
    <source>
        <dbReference type="ARBA" id="ARBA00004496"/>
    </source>
</evidence>
<dbReference type="PROSITE" id="PS00371">
    <property type="entry name" value="PTS_EIIA_TYPE_1_HIS"/>
    <property type="match status" value="1"/>
</dbReference>
<dbReference type="SUPFAM" id="SSF51261">
    <property type="entry name" value="Duplicated hybrid motif"/>
    <property type="match status" value="1"/>
</dbReference>
<evidence type="ECO:0000313" key="8">
    <source>
        <dbReference type="EMBL" id="GAA0485943.1"/>
    </source>
</evidence>
<evidence type="ECO:0000256" key="3">
    <source>
        <dbReference type="ARBA" id="ARBA00022597"/>
    </source>
</evidence>
<accession>A0ABN1AXF5</accession>
<dbReference type="PANTHER" id="PTHR45008">
    <property type="entry name" value="PTS SYSTEM GLUCOSE-SPECIFIC EIIA COMPONENT"/>
    <property type="match status" value="1"/>
</dbReference>
<evidence type="ECO:0000256" key="4">
    <source>
        <dbReference type="ARBA" id="ARBA00022679"/>
    </source>
</evidence>
<evidence type="ECO:0000259" key="7">
    <source>
        <dbReference type="PROSITE" id="PS51093"/>
    </source>
</evidence>
<keyword evidence="3 8" id="KW-0762">Sugar transport</keyword>
<dbReference type="InterPro" id="IPR011055">
    <property type="entry name" value="Dup_hybrid_motif"/>
</dbReference>
<dbReference type="InterPro" id="IPR050890">
    <property type="entry name" value="PTS_EIIA_component"/>
</dbReference>
<dbReference type="NCBIfam" id="TIGR00830">
    <property type="entry name" value="PTBA"/>
    <property type="match status" value="1"/>
</dbReference>
<dbReference type="PROSITE" id="PS51093">
    <property type="entry name" value="PTS_EIIA_TYPE_1"/>
    <property type="match status" value="1"/>
</dbReference>
<dbReference type="PANTHER" id="PTHR45008:SF1">
    <property type="entry name" value="PTS SYSTEM GLUCOSE-SPECIFIC EIIA COMPONENT"/>
    <property type="match status" value="1"/>
</dbReference>
<name>A0ABN1AXF5_9BACI</name>
<organism evidence="8 9">
    <name type="scientific">Salinibacillus aidingensis</name>
    <dbReference type="NCBI Taxonomy" id="237684"/>
    <lineage>
        <taxon>Bacteria</taxon>
        <taxon>Bacillati</taxon>
        <taxon>Bacillota</taxon>
        <taxon>Bacilli</taxon>
        <taxon>Bacillales</taxon>
        <taxon>Bacillaceae</taxon>
        <taxon>Salinibacillus</taxon>
    </lineage>
</organism>
<dbReference type="Pfam" id="PF00358">
    <property type="entry name" value="PTS_EIIA_1"/>
    <property type="match status" value="1"/>
</dbReference>
<evidence type="ECO:0000256" key="2">
    <source>
        <dbReference type="ARBA" id="ARBA00022448"/>
    </source>
</evidence>
<feature type="domain" description="PTS EIIA type-1" evidence="7">
    <location>
        <begin position="32"/>
        <end position="136"/>
    </location>
</feature>
<dbReference type="Gene3D" id="2.70.70.10">
    <property type="entry name" value="Glucose Permease (Domain IIA)"/>
    <property type="match status" value="1"/>
</dbReference>
<proteinExistence type="predicted"/>
<evidence type="ECO:0000313" key="9">
    <source>
        <dbReference type="Proteomes" id="UP001500880"/>
    </source>
</evidence>
<reference evidence="8 9" key="1">
    <citation type="journal article" date="2019" name="Int. J. Syst. Evol. Microbiol.">
        <title>The Global Catalogue of Microorganisms (GCM) 10K type strain sequencing project: providing services to taxonomists for standard genome sequencing and annotation.</title>
        <authorList>
            <consortium name="The Broad Institute Genomics Platform"/>
            <consortium name="The Broad Institute Genome Sequencing Center for Infectious Disease"/>
            <person name="Wu L."/>
            <person name="Ma J."/>
        </authorList>
    </citation>
    <scope>NUCLEOTIDE SEQUENCE [LARGE SCALE GENOMIC DNA]</scope>
    <source>
        <strain evidence="8 9">JCM 12389</strain>
    </source>
</reference>